<comment type="caution">
    <text evidence="1">The sequence shown here is derived from an EMBL/GenBank/DDBJ whole genome shotgun (WGS) entry which is preliminary data.</text>
</comment>
<organism evidence="1 2">
    <name type="scientific">Christiangramia lutea</name>
    <dbReference type="NCBI Taxonomy" id="1607951"/>
    <lineage>
        <taxon>Bacteria</taxon>
        <taxon>Pseudomonadati</taxon>
        <taxon>Bacteroidota</taxon>
        <taxon>Flavobacteriia</taxon>
        <taxon>Flavobacteriales</taxon>
        <taxon>Flavobacteriaceae</taxon>
        <taxon>Christiangramia</taxon>
    </lineage>
</organism>
<accession>A0A9X2A9A2</accession>
<gene>
    <name evidence="1" type="ORF">ML462_01635</name>
</gene>
<dbReference type="EMBL" id="JAKVTV010000001">
    <property type="protein sequence ID" value="MCH4821861.1"/>
    <property type="molecule type" value="Genomic_DNA"/>
</dbReference>
<reference evidence="1" key="1">
    <citation type="submission" date="2022-03" db="EMBL/GenBank/DDBJ databases">
        <title>Gramella crocea sp. nov., isolated from activated sludge of a seafood processing plant.</title>
        <authorList>
            <person name="Zhang X."/>
        </authorList>
    </citation>
    <scope>NUCLEOTIDE SEQUENCE</scope>
    <source>
        <strain evidence="1">YJ019</strain>
    </source>
</reference>
<dbReference type="Proteomes" id="UP001139226">
    <property type="component" value="Unassembled WGS sequence"/>
</dbReference>
<dbReference type="AlphaFoldDB" id="A0A9X2A9A2"/>
<protein>
    <submittedName>
        <fullName evidence="1">Uncharacterized protein</fullName>
    </submittedName>
</protein>
<name>A0A9X2A9A2_9FLAO</name>
<sequence length="79" mass="8980">MKRLSILASALFLISSVTISCRDTSDKETIVREVEVEKEVKTPEEAEEKEGILERTAKEVDKEINKEIDEEIDKIGDDN</sequence>
<dbReference type="RefSeq" id="WP_240711988.1">
    <property type="nucleotide sequence ID" value="NZ_JAKVTV010000001.1"/>
</dbReference>
<evidence type="ECO:0000313" key="1">
    <source>
        <dbReference type="EMBL" id="MCH4821861.1"/>
    </source>
</evidence>
<proteinExistence type="predicted"/>
<dbReference type="PROSITE" id="PS51257">
    <property type="entry name" value="PROKAR_LIPOPROTEIN"/>
    <property type="match status" value="1"/>
</dbReference>
<evidence type="ECO:0000313" key="2">
    <source>
        <dbReference type="Proteomes" id="UP001139226"/>
    </source>
</evidence>
<keyword evidence="2" id="KW-1185">Reference proteome</keyword>